<accession>A0AA41MN15</accession>
<dbReference type="AlphaFoldDB" id="A0AA41MN15"/>
<organism evidence="1 2">
    <name type="scientific">Sciurus carolinensis</name>
    <name type="common">Eastern gray squirrel</name>
    <dbReference type="NCBI Taxonomy" id="30640"/>
    <lineage>
        <taxon>Eukaryota</taxon>
        <taxon>Metazoa</taxon>
        <taxon>Chordata</taxon>
        <taxon>Craniata</taxon>
        <taxon>Vertebrata</taxon>
        <taxon>Euteleostomi</taxon>
        <taxon>Mammalia</taxon>
        <taxon>Eutheria</taxon>
        <taxon>Euarchontoglires</taxon>
        <taxon>Glires</taxon>
        <taxon>Rodentia</taxon>
        <taxon>Sciuromorpha</taxon>
        <taxon>Sciuridae</taxon>
        <taxon>Sciurinae</taxon>
        <taxon>Sciurini</taxon>
        <taxon>Sciurus</taxon>
    </lineage>
</organism>
<gene>
    <name evidence="1" type="ORF">SUZIE_130390</name>
</gene>
<reference evidence="1" key="1">
    <citation type="submission" date="2020-03" db="EMBL/GenBank/DDBJ databases">
        <title>Studies in the Genomics of Life Span.</title>
        <authorList>
            <person name="Glass D."/>
        </authorList>
    </citation>
    <scope>NUCLEOTIDE SEQUENCE</scope>
    <source>
        <strain evidence="1">SUZIE</strain>
        <tissue evidence="1">Muscle</tissue>
    </source>
</reference>
<sequence length="101" mass="10937">MSVTSLFSFTSPAVKRFLAWKQCDIEEKMVREDFCCIGEKTEEEEGRLGGAGEVPELPQAAQSLCHQPSPAGQQAAGLQLDGTASFHLLPYVVLARSSEPP</sequence>
<evidence type="ECO:0000313" key="2">
    <source>
        <dbReference type="Proteomes" id="UP001166674"/>
    </source>
</evidence>
<protein>
    <submittedName>
        <fullName evidence="1">Mothers against decapentaplegic-like protein 1</fullName>
    </submittedName>
</protein>
<name>A0AA41MN15_SCICA</name>
<keyword evidence="2" id="KW-1185">Reference proteome</keyword>
<comment type="caution">
    <text evidence="1">The sequence shown here is derived from an EMBL/GenBank/DDBJ whole genome shotgun (WGS) entry which is preliminary data.</text>
</comment>
<proteinExistence type="predicted"/>
<dbReference type="Proteomes" id="UP001166674">
    <property type="component" value="Unassembled WGS sequence"/>
</dbReference>
<evidence type="ECO:0000313" key="1">
    <source>
        <dbReference type="EMBL" id="MBZ3874927.1"/>
    </source>
</evidence>
<dbReference type="EMBL" id="JAATJV010236299">
    <property type="protein sequence ID" value="MBZ3874927.1"/>
    <property type="molecule type" value="Genomic_DNA"/>
</dbReference>